<dbReference type="Proteomes" id="UP000010077">
    <property type="component" value="Chromosome"/>
</dbReference>
<feature type="binding site" evidence="6">
    <location>
        <position position="89"/>
    </location>
    <ligand>
        <name>Mg(2+)</name>
        <dbReference type="ChEBI" id="CHEBI:18420"/>
        <label>1</label>
        <note>catalytic</note>
    </ligand>
</feature>
<name>K7Z3I6_9PROT</name>
<feature type="binding site" evidence="6">
    <location>
        <position position="88"/>
    </location>
    <ligand>
        <name>Mg(2+)</name>
        <dbReference type="ChEBI" id="CHEBI:18420"/>
        <label>1</label>
        <note>catalytic</note>
    </ligand>
</feature>
<evidence type="ECO:0000256" key="3">
    <source>
        <dbReference type="ARBA" id="ARBA00022723"/>
    </source>
</evidence>
<dbReference type="HOGENOM" id="CLU_044118_4_1_5"/>
<dbReference type="Gene3D" id="3.30.540.10">
    <property type="entry name" value="Fructose-1,6-Bisphosphatase, subunit A, domain 1"/>
    <property type="match status" value="1"/>
</dbReference>
<dbReference type="CDD" id="cd01641">
    <property type="entry name" value="Bacterial_IMPase_like_1"/>
    <property type="match status" value="1"/>
</dbReference>
<keyword evidence="8" id="KW-1185">Reference proteome</keyword>
<dbReference type="Gene3D" id="3.40.190.80">
    <property type="match status" value="1"/>
</dbReference>
<feature type="binding site" evidence="6">
    <location>
        <position position="70"/>
    </location>
    <ligand>
        <name>Mg(2+)</name>
        <dbReference type="ChEBI" id="CHEBI:18420"/>
        <label>1</label>
        <note>catalytic</note>
    </ligand>
</feature>
<sequence length="261" mass="28500">MANFTLKTAIDFAIDLANAARPVIMQYFRTRNIVDIKYDNTPVTIADRSIEKIMRTMIENKFPDHGIASEEFAPKNLNAEYVWSLDPIDGTKAFITGRPSFGTMIGLLHIGNPVLGLIDCPILNERWIGGPEITTTMNGNKLMELTHKTLDQAILAVTSPDMFNCLDASIFSTLKAKCKLTLFSGDCHNFGLLAFGTIDLVVESNLKDYDYLAPSAVVTGAGGLLTDWNGVPVKLGSTTHIIAARDHSLHASAVDILSNKN</sequence>
<protein>
    <submittedName>
        <fullName evidence="7">Inositol monophosphatase family protein</fullName>
    </submittedName>
</protein>
<dbReference type="PRINTS" id="PR00377">
    <property type="entry name" value="IMPHPHTASES"/>
</dbReference>
<reference evidence="7 8" key="1">
    <citation type="journal article" date="2012" name="Proc. Natl. Acad. Sci. U.S.A.">
        <title>Genome streamlining and chemical defense in a coral reef symbiosis.</title>
        <authorList>
            <person name="Kwan J.C."/>
            <person name="Donia M.S."/>
            <person name="Han A.W."/>
            <person name="Hirose E."/>
            <person name="Haygood M.G."/>
            <person name="Schmidt E.W."/>
        </authorList>
    </citation>
    <scope>NUCLEOTIDE SEQUENCE [LARGE SCALE GENOMIC DNA]</scope>
    <source>
        <strain evidence="7 8">L2</strain>
    </source>
</reference>
<evidence type="ECO:0000256" key="5">
    <source>
        <dbReference type="ARBA" id="ARBA00022842"/>
    </source>
</evidence>
<dbReference type="SUPFAM" id="SSF56655">
    <property type="entry name" value="Carbohydrate phosphatase"/>
    <property type="match status" value="1"/>
</dbReference>
<dbReference type="GO" id="GO:0016791">
    <property type="term" value="F:phosphatase activity"/>
    <property type="evidence" value="ECO:0007669"/>
    <property type="project" value="UniProtKB-ARBA"/>
</dbReference>
<dbReference type="STRING" id="1193729.A1OE_348"/>
<dbReference type="GO" id="GO:0000105">
    <property type="term" value="P:L-histidine biosynthetic process"/>
    <property type="evidence" value="ECO:0007669"/>
    <property type="project" value="TreeGrafter"/>
</dbReference>
<evidence type="ECO:0000256" key="6">
    <source>
        <dbReference type="PIRSR" id="PIRSR600760-2"/>
    </source>
</evidence>
<gene>
    <name evidence="7" type="ORF">A1OE_348</name>
</gene>
<feature type="binding site" evidence="6">
    <location>
        <position position="210"/>
    </location>
    <ligand>
        <name>Mg(2+)</name>
        <dbReference type="ChEBI" id="CHEBI:18420"/>
        <label>1</label>
        <note>catalytic</note>
    </ligand>
</feature>
<dbReference type="EMBL" id="CP003539">
    <property type="protein sequence ID" value="AFX98543.1"/>
    <property type="molecule type" value="Genomic_DNA"/>
</dbReference>
<dbReference type="PANTHER" id="PTHR43200:SF6">
    <property type="entry name" value="3'(2'),5'-BISPHOSPHATE NUCLEOTIDASE"/>
    <property type="match status" value="1"/>
</dbReference>
<dbReference type="PANTHER" id="PTHR43200">
    <property type="entry name" value="PHOSPHATASE"/>
    <property type="match status" value="1"/>
</dbReference>
<dbReference type="PROSITE" id="PS00629">
    <property type="entry name" value="IMP_1"/>
    <property type="match status" value="1"/>
</dbReference>
<keyword evidence="5 6" id="KW-0460">Magnesium</keyword>
<feature type="binding site" evidence="6">
    <location>
        <position position="86"/>
    </location>
    <ligand>
        <name>Mg(2+)</name>
        <dbReference type="ChEBI" id="CHEBI:18420"/>
        <label>1</label>
        <note>catalytic</note>
    </ligand>
</feature>
<organism evidence="7 8">
    <name type="scientific">Candidatus Endolissoclinum faulkneri L2</name>
    <dbReference type="NCBI Taxonomy" id="1193729"/>
    <lineage>
        <taxon>Bacteria</taxon>
        <taxon>Pseudomonadati</taxon>
        <taxon>Pseudomonadota</taxon>
        <taxon>Alphaproteobacteria</taxon>
        <taxon>Rhodospirillales</taxon>
        <taxon>Rhodospirillaceae</taxon>
        <taxon>Candidatus Endolissoclinum</taxon>
    </lineage>
</organism>
<dbReference type="InterPro" id="IPR051090">
    <property type="entry name" value="Inositol_monoP_superfamily"/>
</dbReference>
<dbReference type="RefSeq" id="WP_015088041.1">
    <property type="nucleotide sequence ID" value="NC_019566.1"/>
</dbReference>
<accession>K7Z3I6</accession>
<dbReference type="Pfam" id="PF00459">
    <property type="entry name" value="Inositol_P"/>
    <property type="match status" value="1"/>
</dbReference>
<evidence type="ECO:0000256" key="1">
    <source>
        <dbReference type="ARBA" id="ARBA00001946"/>
    </source>
</evidence>
<dbReference type="OrthoDB" id="9785695at2"/>
<dbReference type="eggNOG" id="COG0483">
    <property type="taxonomic scope" value="Bacteria"/>
</dbReference>
<proteinExistence type="inferred from homology"/>
<comment type="cofactor">
    <cofactor evidence="1 6">
        <name>Mg(2+)</name>
        <dbReference type="ChEBI" id="CHEBI:18420"/>
    </cofactor>
</comment>
<keyword evidence="4" id="KW-0378">Hydrolase</keyword>
<evidence type="ECO:0000256" key="4">
    <source>
        <dbReference type="ARBA" id="ARBA00022801"/>
    </source>
</evidence>
<dbReference type="InterPro" id="IPR020583">
    <property type="entry name" value="Inositol_monoP_metal-BS"/>
</dbReference>
<dbReference type="KEGG" id="thal:A1OE_348"/>
<dbReference type="AlphaFoldDB" id="K7Z3I6"/>
<evidence type="ECO:0000313" key="7">
    <source>
        <dbReference type="EMBL" id="AFX98543.1"/>
    </source>
</evidence>
<evidence type="ECO:0000256" key="2">
    <source>
        <dbReference type="ARBA" id="ARBA00009759"/>
    </source>
</evidence>
<keyword evidence="3 6" id="KW-0479">Metal-binding</keyword>
<dbReference type="InterPro" id="IPR000760">
    <property type="entry name" value="Inositol_monophosphatase-like"/>
</dbReference>
<comment type="similarity">
    <text evidence="2">Belongs to the inositol monophosphatase superfamily.</text>
</comment>
<dbReference type="GO" id="GO:0046872">
    <property type="term" value="F:metal ion binding"/>
    <property type="evidence" value="ECO:0007669"/>
    <property type="project" value="UniProtKB-KW"/>
</dbReference>
<evidence type="ECO:0000313" key="8">
    <source>
        <dbReference type="Proteomes" id="UP000010077"/>
    </source>
</evidence>